<keyword evidence="1" id="KW-0472">Membrane</keyword>
<evidence type="ECO:0000259" key="2">
    <source>
        <dbReference type="Pfam" id="PF20151"/>
    </source>
</evidence>
<reference evidence="3 4" key="1">
    <citation type="submission" date="2019-12" db="EMBL/GenBank/DDBJ databases">
        <authorList>
            <person name="Floudas D."/>
            <person name="Bentzer J."/>
            <person name="Ahren D."/>
            <person name="Johansson T."/>
            <person name="Persson P."/>
            <person name="Tunlid A."/>
        </authorList>
    </citation>
    <scope>NUCLEOTIDE SEQUENCE [LARGE SCALE GENOMIC DNA]</scope>
    <source>
        <strain evidence="3 4">CBS 102.39</strain>
    </source>
</reference>
<dbReference type="AlphaFoldDB" id="A0A8H4R5I1"/>
<evidence type="ECO:0000313" key="4">
    <source>
        <dbReference type="Proteomes" id="UP000521872"/>
    </source>
</evidence>
<keyword evidence="1" id="KW-1133">Transmembrane helix</keyword>
<feature type="domain" description="DUF6533" evidence="2">
    <location>
        <begin position="29"/>
        <end position="73"/>
    </location>
</feature>
<feature type="transmembrane region" description="Helical" evidence="1">
    <location>
        <begin position="128"/>
        <end position="149"/>
    </location>
</feature>
<feature type="transmembrane region" description="Helical" evidence="1">
    <location>
        <begin position="54"/>
        <end position="73"/>
    </location>
</feature>
<protein>
    <recommendedName>
        <fullName evidence="2">DUF6533 domain-containing protein</fullName>
    </recommendedName>
</protein>
<evidence type="ECO:0000256" key="1">
    <source>
        <dbReference type="SAM" id="Phobius"/>
    </source>
</evidence>
<feature type="transmembrane region" description="Helical" evidence="1">
    <location>
        <begin position="190"/>
        <end position="211"/>
    </location>
</feature>
<keyword evidence="4" id="KW-1185">Reference proteome</keyword>
<feature type="transmembrane region" description="Helical" evidence="1">
    <location>
        <begin position="23"/>
        <end position="42"/>
    </location>
</feature>
<evidence type="ECO:0000313" key="3">
    <source>
        <dbReference type="EMBL" id="KAF4622540.1"/>
    </source>
</evidence>
<dbReference type="InterPro" id="IPR045340">
    <property type="entry name" value="DUF6533"/>
</dbReference>
<accession>A0A8H4R5I1</accession>
<dbReference type="Proteomes" id="UP000521872">
    <property type="component" value="Unassembled WGS sequence"/>
</dbReference>
<organism evidence="3 4">
    <name type="scientific">Agrocybe pediades</name>
    <dbReference type="NCBI Taxonomy" id="84607"/>
    <lineage>
        <taxon>Eukaryota</taxon>
        <taxon>Fungi</taxon>
        <taxon>Dikarya</taxon>
        <taxon>Basidiomycota</taxon>
        <taxon>Agaricomycotina</taxon>
        <taxon>Agaricomycetes</taxon>
        <taxon>Agaricomycetidae</taxon>
        <taxon>Agaricales</taxon>
        <taxon>Agaricineae</taxon>
        <taxon>Strophariaceae</taxon>
        <taxon>Agrocybe</taxon>
    </lineage>
</organism>
<keyword evidence="1" id="KW-0812">Transmembrane</keyword>
<comment type="caution">
    <text evidence="3">The sequence shown here is derived from an EMBL/GenBank/DDBJ whole genome shotgun (WGS) entry which is preliminary data.</text>
</comment>
<feature type="transmembrane region" description="Helical" evidence="1">
    <location>
        <begin position="93"/>
        <end position="116"/>
    </location>
</feature>
<sequence>MYITSDESMPISLYPEFSRTLPAVLRFSVMCASYTVVIYDYVCTVDKEIEHVWTCPWSMGLILFYLNRYLPFVEVIFVCRRLLSPTISQGECLWVYPLTIWLQTIGMIIPQVIVILRTYAIWGCRLIIFRILAALSMVTFSSMVAFTGWQTAVDYHRLHSIMVKYDEPLPNNIKCQVSVLPFDTDNNGLILLNMYLVVFISEAVVFVLTIIKAKQHLTLTSDLWVRGLPTSSILTFATDPRYKYTLLTLQRGLHSVFANRVMLLILERRHMRVFSRGVFTTGAIDVSTSIHLDTDIASPETSYVNTIGSVSWIIRADQEWIY</sequence>
<dbReference type="Pfam" id="PF20151">
    <property type="entry name" value="DUF6533"/>
    <property type="match status" value="1"/>
</dbReference>
<dbReference type="EMBL" id="JAACJL010000002">
    <property type="protein sequence ID" value="KAF4622540.1"/>
    <property type="molecule type" value="Genomic_DNA"/>
</dbReference>
<proteinExistence type="predicted"/>
<gene>
    <name evidence="3" type="ORF">D9613_009189</name>
</gene>
<name>A0A8H4R5I1_9AGAR</name>